<feature type="transmembrane region" description="Helical" evidence="7">
    <location>
        <begin position="57"/>
        <end position="75"/>
    </location>
</feature>
<protein>
    <submittedName>
        <fullName evidence="9">MFS transporter</fullName>
    </submittedName>
</protein>
<reference evidence="9" key="1">
    <citation type="journal article" date="2021" name="PeerJ">
        <title>Extensive microbial diversity within the chicken gut microbiome revealed by metagenomics and culture.</title>
        <authorList>
            <person name="Gilroy R."/>
            <person name="Ravi A."/>
            <person name="Getino M."/>
            <person name="Pursley I."/>
            <person name="Horton D.L."/>
            <person name="Alikhan N.F."/>
            <person name="Baker D."/>
            <person name="Gharbi K."/>
            <person name="Hall N."/>
            <person name="Watson M."/>
            <person name="Adriaenssens E.M."/>
            <person name="Foster-Nyarko E."/>
            <person name="Jarju S."/>
            <person name="Secka A."/>
            <person name="Antonio M."/>
            <person name="Oren A."/>
            <person name="Chaudhuri R.R."/>
            <person name="La Ragione R."/>
            <person name="Hildebrand F."/>
            <person name="Pallen M.J."/>
        </authorList>
    </citation>
    <scope>NUCLEOTIDE SEQUENCE</scope>
    <source>
        <strain evidence="9">CHK192-9172</strain>
    </source>
</reference>
<evidence type="ECO:0000259" key="8">
    <source>
        <dbReference type="PROSITE" id="PS50850"/>
    </source>
</evidence>
<evidence type="ECO:0000256" key="1">
    <source>
        <dbReference type="ARBA" id="ARBA00004651"/>
    </source>
</evidence>
<evidence type="ECO:0000256" key="6">
    <source>
        <dbReference type="ARBA" id="ARBA00023136"/>
    </source>
</evidence>
<dbReference type="Proteomes" id="UP000824024">
    <property type="component" value="Unassembled WGS sequence"/>
</dbReference>
<keyword evidence="3" id="KW-1003">Cell membrane</keyword>
<feature type="domain" description="Major facilitator superfamily (MFS) profile" evidence="8">
    <location>
        <begin position="21"/>
        <end position="417"/>
    </location>
</feature>
<feature type="transmembrane region" description="Helical" evidence="7">
    <location>
        <begin position="275"/>
        <end position="293"/>
    </location>
</feature>
<dbReference type="PANTHER" id="PTHR43124:SF3">
    <property type="entry name" value="CHLORAMPHENICOL EFFLUX PUMP RV0191"/>
    <property type="match status" value="1"/>
</dbReference>
<dbReference type="PANTHER" id="PTHR43124">
    <property type="entry name" value="PURINE EFFLUX PUMP PBUE"/>
    <property type="match status" value="1"/>
</dbReference>
<evidence type="ECO:0000256" key="3">
    <source>
        <dbReference type="ARBA" id="ARBA00022475"/>
    </source>
</evidence>
<dbReference type="InterPro" id="IPR050189">
    <property type="entry name" value="MFS_Efflux_Transporters"/>
</dbReference>
<dbReference type="InterPro" id="IPR020846">
    <property type="entry name" value="MFS_dom"/>
</dbReference>
<evidence type="ECO:0000256" key="7">
    <source>
        <dbReference type="SAM" id="Phobius"/>
    </source>
</evidence>
<comment type="subcellular location">
    <subcellularLocation>
        <location evidence="1">Cell membrane</location>
        <topology evidence="1">Multi-pass membrane protein</topology>
    </subcellularLocation>
</comment>
<keyword evidence="5 7" id="KW-1133">Transmembrane helix</keyword>
<evidence type="ECO:0000256" key="5">
    <source>
        <dbReference type="ARBA" id="ARBA00022989"/>
    </source>
</evidence>
<dbReference type="GO" id="GO:0005886">
    <property type="term" value="C:plasma membrane"/>
    <property type="evidence" value="ECO:0007669"/>
    <property type="project" value="UniProtKB-SubCell"/>
</dbReference>
<evidence type="ECO:0000313" key="9">
    <source>
        <dbReference type="EMBL" id="HIZ06561.1"/>
    </source>
</evidence>
<feature type="transmembrane region" description="Helical" evidence="7">
    <location>
        <begin position="87"/>
        <end position="102"/>
    </location>
</feature>
<feature type="transmembrane region" description="Helical" evidence="7">
    <location>
        <begin position="177"/>
        <end position="195"/>
    </location>
</feature>
<reference evidence="9" key="2">
    <citation type="submission" date="2021-04" db="EMBL/GenBank/DDBJ databases">
        <authorList>
            <person name="Gilroy R."/>
        </authorList>
    </citation>
    <scope>NUCLEOTIDE SEQUENCE</scope>
    <source>
        <strain evidence="9">CHK192-9172</strain>
    </source>
</reference>
<feature type="transmembrane region" description="Helical" evidence="7">
    <location>
        <begin position="145"/>
        <end position="165"/>
    </location>
</feature>
<evidence type="ECO:0000256" key="4">
    <source>
        <dbReference type="ARBA" id="ARBA00022692"/>
    </source>
</evidence>
<feature type="transmembrane region" description="Helical" evidence="7">
    <location>
        <begin position="361"/>
        <end position="380"/>
    </location>
</feature>
<comment type="caution">
    <text evidence="9">The sequence shown here is derived from an EMBL/GenBank/DDBJ whole genome shotgun (WGS) entry which is preliminary data.</text>
</comment>
<name>A0A9D2D177_9FIRM</name>
<dbReference type="EMBL" id="DXCH01000036">
    <property type="protein sequence ID" value="HIZ06561.1"/>
    <property type="molecule type" value="Genomic_DNA"/>
</dbReference>
<feature type="transmembrane region" description="Helical" evidence="7">
    <location>
        <begin position="328"/>
        <end position="349"/>
    </location>
</feature>
<sequence>MSKKQKNNSLFNFGKAGWGTIIFCMAMFWFFVGFCTDGNNVTAPAVAEHLGIESGTVLQMNSYGGMIGVVFYILMGQLTKKMGARKVSGIALLISGVAYIVMGNCPNLAVYTIAYICLMGSIMSAGYVVGGALVAQWFPKRKGVVMGYTTMGLNIASATWVPMMTMIVNRIGFEKGVIIPSVLVAILAVIGWIFMRNTPQERGINPDGVSDEVFAKEYDTDDSEHDSRWTVKKLLSTRAMWTVAIATGILQCCSTGVMSQLVVRNQELGMSPTQAVSMMTLIAVIGIFGSWLIGVFDDMFGTKKVMIIFCIWYALAILANVTDTKWGMYLAVFMIGISIGGSANFMTSFPSSVFGRHGFETVNSVIFPIQSIITASAFLVDGISLNATGSLRWSYLVLAIIAIINILFIALTKDKEFNLDWQKKEQEA</sequence>
<organism evidence="9 10">
    <name type="scientific">Candidatus Eubacterium avistercoris</name>
    <dbReference type="NCBI Taxonomy" id="2838567"/>
    <lineage>
        <taxon>Bacteria</taxon>
        <taxon>Bacillati</taxon>
        <taxon>Bacillota</taxon>
        <taxon>Clostridia</taxon>
        <taxon>Eubacteriales</taxon>
        <taxon>Eubacteriaceae</taxon>
        <taxon>Eubacterium</taxon>
    </lineage>
</organism>
<evidence type="ECO:0000313" key="10">
    <source>
        <dbReference type="Proteomes" id="UP000824024"/>
    </source>
</evidence>
<dbReference type="SUPFAM" id="SSF103473">
    <property type="entry name" value="MFS general substrate transporter"/>
    <property type="match status" value="1"/>
</dbReference>
<keyword evidence="4 7" id="KW-0812">Transmembrane</keyword>
<feature type="transmembrane region" description="Helical" evidence="7">
    <location>
        <begin position="12"/>
        <end position="32"/>
    </location>
</feature>
<dbReference type="InterPro" id="IPR036259">
    <property type="entry name" value="MFS_trans_sf"/>
</dbReference>
<proteinExistence type="predicted"/>
<dbReference type="PROSITE" id="PS50850">
    <property type="entry name" value="MFS"/>
    <property type="match status" value="1"/>
</dbReference>
<dbReference type="Gene3D" id="1.20.1250.20">
    <property type="entry name" value="MFS general substrate transporter like domains"/>
    <property type="match status" value="2"/>
</dbReference>
<evidence type="ECO:0000256" key="2">
    <source>
        <dbReference type="ARBA" id="ARBA00022448"/>
    </source>
</evidence>
<dbReference type="Pfam" id="PF07690">
    <property type="entry name" value="MFS_1"/>
    <property type="match status" value="1"/>
</dbReference>
<dbReference type="AlphaFoldDB" id="A0A9D2D177"/>
<feature type="transmembrane region" description="Helical" evidence="7">
    <location>
        <begin position="108"/>
        <end position="133"/>
    </location>
</feature>
<accession>A0A9D2D177</accession>
<dbReference type="GO" id="GO:0022857">
    <property type="term" value="F:transmembrane transporter activity"/>
    <property type="evidence" value="ECO:0007669"/>
    <property type="project" value="InterPro"/>
</dbReference>
<keyword evidence="2" id="KW-0813">Transport</keyword>
<keyword evidence="6 7" id="KW-0472">Membrane</keyword>
<dbReference type="InterPro" id="IPR011701">
    <property type="entry name" value="MFS"/>
</dbReference>
<feature type="transmembrane region" description="Helical" evidence="7">
    <location>
        <begin position="392"/>
        <end position="411"/>
    </location>
</feature>
<feature type="transmembrane region" description="Helical" evidence="7">
    <location>
        <begin position="305"/>
        <end position="322"/>
    </location>
</feature>
<gene>
    <name evidence="9" type="ORF">IAA08_01340</name>
</gene>